<keyword evidence="7" id="KW-0406">Ion transport</keyword>
<feature type="domain" description="Ionotropic glutamate receptor L-glutamate and glycine-binding" evidence="15">
    <location>
        <begin position="326"/>
        <end position="374"/>
    </location>
</feature>
<keyword evidence="4" id="KW-1003">Cell membrane</keyword>
<dbReference type="Pfam" id="PF10613">
    <property type="entry name" value="Lig_chan-Glu_bd"/>
    <property type="match status" value="1"/>
</dbReference>
<evidence type="ECO:0000256" key="14">
    <source>
        <dbReference type="SAM" id="SignalP"/>
    </source>
</evidence>
<evidence type="ECO:0000256" key="2">
    <source>
        <dbReference type="ARBA" id="ARBA00008685"/>
    </source>
</evidence>
<accession>A0AAE1BWV2</accession>
<evidence type="ECO:0000313" key="17">
    <source>
        <dbReference type="Proteomes" id="UP001286313"/>
    </source>
</evidence>
<organism evidence="16 17">
    <name type="scientific">Petrolisthes cinctipes</name>
    <name type="common">Flat porcelain crab</name>
    <dbReference type="NCBI Taxonomy" id="88211"/>
    <lineage>
        <taxon>Eukaryota</taxon>
        <taxon>Metazoa</taxon>
        <taxon>Ecdysozoa</taxon>
        <taxon>Arthropoda</taxon>
        <taxon>Crustacea</taxon>
        <taxon>Multicrustacea</taxon>
        <taxon>Malacostraca</taxon>
        <taxon>Eumalacostraca</taxon>
        <taxon>Eucarida</taxon>
        <taxon>Decapoda</taxon>
        <taxon>Pleocyemata</taxon>
        <taxon>Anomura</taxon>
        <taxon>Galatheoidea</taxon>
        <taxon>Porcellanidae</taxon>
        <taxon>Petrolisthes</taxon>
    </lineage>
</organism>
<gene>
    <name evidence="16" type="ORF">Pcinc_035490</name>
</gene>
<keyword evidence="3" id="KW-0813">Transport</keyword>
<dbReference type="AlphaFoldDB" id="A0AAE1BWV2"/>
<dbReference type="SMART" id="SM00918">
    <property type="entry name" value="Lig_chan-Glu_bd"/>
    <property type="match status" value="1"/>
</dbReference>
<evidence type="ECO:0000256" key="11">
    <source>
        <dbReference type="ARBA" id="ARBA00023286"/>
    </source>
</evidence>
<proteinExistence type="inferred from homology"/>
<evidence type="ECO:0000256" key="3">
    <source>
        <dbReference type="ARBA" id="ARBA00022448"/>
    </source>
</evidence>
<dbReference type="Gene3D" id="1.10.287.70">
    <property type="match status" value="1"/>
</dbReference>
<evidence type="ECO:0000256" key="4">
    <source>
        <dbReference type="ARBA" id="ARBA00022475"/>
    </source>
</evidence>
<evidence type="ECO:0000256" key="10">
    <source>
        <dbReference type="ARBA" id="ARBA00023180"/>
    </source>
</evidence>
<sequence length="764" mass="87155">MRLWCVFMCCLLVADVMVAGNTKEHKRNTTPRKVLMSEEDIEVEAVLSRNITDKTTVTKMVSVLEEDMEVEAVLSRNITDKTTVTKMVSLLEEDMEVEAVSRKVANEMIKLLATKEDRRNVGIGKYCRVILLHSGDPFLTHLIQHLLKEVWLESSGLGVVVVEKGIDSLATKTLVDDEKILWWSDSKLPCLTVVILTHTHQHVDTIFSFLEVSRLWEQSESRVLVVGPRSQTHTTLLLHPALRNAVLVLYLAPTSLYNLNHQHKPGTESKDEGRLEEDTVRNFLGHEFIVVTRRYFPTIDYYHGGDGDGGDETRSTKKNRMKVVLPVDSLNTRMLEAISSALNFTYVMHESYDGNWGSEGVDGNWTGLVGELQNNIADFSTTITPTAPRLKVMRHVRIYASDPFVLLSTTPQNLPHYLALITPFTGKMWLAVLVSCLIFSLAWSLVAELGSRFKDDDGSTSGGCGCCCCRWIEQLTWAIFFTTRMLLENPPTTTPTSTSAKVMFWCWLVTCLLVAASYRSSLAAHLTVQHQQPPIDSFEDLVYRGGGWQWGSEVLIGASTLYFTKSTDPVVQEIYAGMQTHELDENMSRVLQGHYCFITTQFQGEYVVASQYTDTRGYTPVHTSATTYPKFAGTAWAVRRGAPFHRALTITTQRLIEAGLIKHWLPDVIVTRVRDSMRDSMKREVRDSMRQEKQREKKERYTMRDSMKREVRNRVKKEEDSRLDSIKREVRDSVKREVRDSMKQKVKDSMRQEKQREKKERDSI</sequence>
<feature type="signal peptide" evidence="14">
    <location>
        <begin position="1"/>
        <end position="19"/>
    </location>
</feature>
<dbReference type="GO" id="GO:0050906">
    <property type="term" value="P:detection of stimulus involved in sensory perception"/>
    <property type="evidence" value="ECO:0007669"/>
    <property type="project" value="UniProtKB-ARBA"/>
</dbReference>
<keyword evidence="10" id="KW-0325">Glycoprotein</keyword>
<evidence type="ECO:0000256" key="6">
    <source>
        <dbReference type="ARBA" id="ARBA00022989"/>
    </source>
</evidence>
<evidence type="ECO:0000313" key="16">
    <source>
        <dbReference type="EMBL" id="KAK3858320.1"/>
    </source>
</evidence>
<feature type="chain" id="PRO_5042175384" description="Ionotropic glutamate receptor L-glutamate and glycine-binding domain-containing protein" evidence="14">
    <location>
        <begin position="20"/>
        <end position="764"/>
    </location>
</feature>
<evidence type="ECO:0000256" key="1">
    <source>
        <dbReference type="ARBA" id="ARBA00004651"/>
    </source>
</evidence>
<evidence type="ECO:0000256" key="8">
    <source>
        <dbReference type="ARBA" id="ARBA00023136"/>
    </source>
</evidence>
<dbReference type="SUPFAM" id="SSF53850">
    <property type="entry name" value="Periplasmic binding protein-like II"/>
    <property type="match status" value="1"/>
</dbReference>
<keyword evidence="11" id="KW-1071">Ligand-gated ion channel</keyword>
<dbReference type="InterPro" id="IPR001320">
    <property type="entry name" value="Iontro_rcpt_C"/>
</dbReference>
<dbReference type="EMBL" id="JAWQEG010005349">
    <property type="protein sequence ID" value="KAK3858320.1"/>
    <property type="molecule type" value="Genomic_DNA"/>
</dbReference>
<feature type="region of interest" description="Disordered" evidence="13">
    <location>
        <begin position="677"/>
        <end position="764"/>
    </location>
</feature>
<evidence type="ECO:0000256" key="9">
    <source>
        <dbReference type="ARBA" id="ARBA00023170"/>
    </source>
</evidence>
<keyword evidence="6" id="KW-1133">Transmembrane helix</keyword>
<dbReference type="PANTHER" id="PTHR42643:SF38">
    <property type="entry name" value="IONOTROPIC RECEPTOR 100A"/>
    <property type="match status" value="1"/>
</dbReference>
<dbReference type="GO" id="GO:0015276">
    <property type="term" value="F:ligand-gated monoatomic ion channel activity"/>
    <property type="evidence" value="ECO:0007669"/>
    <property type="project" value="InterPro"/>
</dbReference>
<dbReference type="InterPro" id="IPR052192">
    <property type="entry name" value="Insect_Ionotropic_Sensory_Rcpt"/>
</dbReference>
<comment type="caution">
    <text evidence="16">The sequence shown here is derived from an EMBL/GenBank/DDBJ whole genome shotgun (WGS) entry which is preliminary data.</text>
</comment>
<comment type="subcellular location">
    <subcellularLocation>
        <location evidence="1">Cell membrane</location>
        <topology evidence="1">Multi-pass membrane protein</topology>
    </subcellularLocation>
</comment>
<keyword evidence="8" id="KW-0472">Membrane</keyword>
<protein>
    <recommendedName>
        <fullName evidence="15">Ionotropic glutamate receptor L-glutamate and glycine-binding domain-containing protein</fullName>
    </recommendedName>
</protein>
<keyword evidence="5" id="KW-0812">Transmembrane</keyword>
<reference evidence="16" key="1">
    <citation type="submission" date="2023-10" db="EMBL/GenBank/DDBJ databases">
        <title>Genome assemblies of two species of porcelain crab, Petrolisthes cinctipes and Petrolisthes manimaculis (Anomura: Porcellanidae).</title>
        <authorList>
            <person name="Angst P."/>
        </authorList>
    </citation>
    <scope>NUCLEOTIDE SEQUENCE</scope>
    <source>
        <strain evidence="16">PB745_01</strain>
        <tissue evidence="16">Gill</tissue>
    </source>
</reference>
<dbReference type="PANTHER" id="PTHR42643">
    <property type="entry name" value="IONOTROPIC RECEPTOR 20A-RELATED"/>
    <property type="match status" value="1"/>
</dbReference>
<evidence type="ECO:0000256" key="7">
    <source>
        <dbReference type="ARBA" id="ARBA00023065"/>
    </source>
</evidence>
<dbReference type="Gene3D" id="3.40.190.10">
    <property type="entry name" value="Periplasmic binding protein-like II"/>
    <property type="match status" value="1"/>
</dbReference>
<keyword evidence="17" id="KW-1185">Reference proteome</keyword>
<dbReference type="Pfam" id="PF00060">
    <property type="entry name" value="Lig_chan"/>
    <property type="match status" value="1"/>
</dbReference>
<name>A0AAE1BWV2_PETCI</name>
<keyword evidence="14" id="KW-0732">Signal</keyword>
<keyword evidence="9" id="KW-0675">Receptor</keyword>
<evidence type="ECO:0000256" key="5">
    <source>
        <dbReference type="ARBA" id="ARBA00022692"/>
    </source>
</evidence>
<dbReference type="Proteomes" id="UP001286313">
    <property type="component" value="Unassembled WGS sequence"/>
</dbReference>
<keyword evidence="12" id="KW-0407">Ion channel</keyword>
<evidence type="ECO:0000259" key="15">
    <source>
        <dbReference type="SMART" id="SM00918"/>
    </source>
</evidence>
<comment type="similarity">
    <text evidence="2">Belongs to the glutamate-gated ion channel (TC 1.A.10.1) family.</text>
</comment>
<dbReference type="GO" id="GO:0005886">
    <property type="term" value="C:plasma membrane"/>
    <property type="evidence" value="ECO:0007669"/>
    <property type="project" value="UniProtKB-SubCell"/>
</dbReference>
<evidence type="ECO:0000256" key="12">
    <source>
        <dbReference type="ARBA" id="ARBA00023303"/>
    </source>
</evidence>
<dbReference type="InterPro" id="IPR019594">
    <property type="entry name" value="Glu/Gly-bd"/>
</dbReference>
<evidence type="ECO:0000256" key="13">
    <source>
        <dbReference type="SAM" id="MobiDB-lite"/>
    </source>
</evidence>